<dbReference type="InterPro" id="IPR012132">
    <property type="entry name" value="GMC_OxRdtase"/>
</dbReference>
<dbReference type="SUPFAM" id="SSF54373">
    <property type="entry name" value="FAD-linked reductases, C-terminal domain"/>
    <property type="match status" value="1"/>
</dbReference>
<dbReference type="SUPFAM" id="SSF51905">
    <property type="entry name" value="FAD/NAD(P)-binding domain"/>
    <property type="match status" value="1"/>
</dbReference>
<dbReference type="InterPro" id="IPR000172">
    <property type="entry name" value="GMC_OxRdtase_N"/>
</dbReference>
<sequence length="546" mass="58207">MPISTKVAEGIHEVDVIIAGAGTAGCVVAGRLAAADPELSTLLIEGGENNAGKEDVRNGAQLLEHLTPVSRTAIFNVGKESKALGGRAVVVPSGGLLGGGSSINIMDWLSTAVKLGYKEYTDLEDPESVNEGWERALKYSTPDGSRADAAHAYVQPLLEDGEDPNLHVLCESKVVRVLFDDNKRAVGVEYITNPAYQAQTNLTQTPNLTIKATKLVVVSAGACGTPQVLERSGVGNPSILKAVGVPVVAEVPGVGENYDDHTLIIYPFATNLGPDDTLDQCTSGSVSAQEYTNKGMIGWNGCDTHGKFRPTEEEVQALGPAFKSAWEKDYKSQPNRPLMMSATLAGFLGDHSTVPAGQYFSTAAYFAYSYSRGYLHITGPNYEDQIDFDPGYLSDKDGLDVAMNIWAYKRLPKIMRSTSMFTGELQIAHPMFPEGSAAACVNDVDSKSVVADPKYTAEDDKAIEKFIRGNVGSCWHSLGTAKMAPKEQNGVVDEKLNVYGVTGLKVIDLSIAPGMVAANTNNTAYVVGEKGAEIILAEFDAAREGQ</sequence>
<dbReference type="PANTHER" id="PTHR11552">
    <property type="entry name" value="GLUCOSE-METHANOL-CHOLINE GMC OXIDOREDUCTASE"/>
    <property type="match status" value="1"/>
</dbReference>
<keyword evidence="2" id="KW-0285">Flavoprotein</keyword>
<dbReference type="PROSITE" id="PS51257">
    <property type="entry name" value="PROKAR_LIPOPROTEIN"/>
    <property type="match status" value="1"/>
</dbReference>
<organism evidence="4 5">
    <name type="scientific">Extremus antarcticus</name>
    <dbReference type="NCBI Taxonomy" id="702011"/>
    <lineage>
        <taxon>Eukaryota</taxon>
        <taxon>Fungi</taxon>
        <taxon>Dikarya</taxon>
        <taxon>Ascomycota</taxon>
        <taxon>Pezizomycotina</taxon>
        <taxon>Dothideomycetes</taxon>
        <taxon>Dothideomycetidae</taxon>
        <taxon>Mycosphaerellales</taxon>
        <taxon>Extremaceae</taxon>
        <taxon>Extremus</taxon>
    </lineage>
</organism>
<comment type="similarity">
    <text evidence="1">Belongs to the GMC oxidoreductase family.</text>
</comment>
<comment type="cofactor">
    <cofactor evidence="2">
        <name>FAD</name>
        <dbReference type="ChEBI" id="CHEBI:57692"/>
    </cofactor>
</comment>
<evidence type="ECO:0000313" key="4">
    <source>
        <dbReference type="EMBL" id="KAK3055781.1"/>
    </source>
</evidence>
<evidence type="ECO:0000313" key="5">
    <source>
        <dbReference type="Proteomes" id="UP001271007"/>
    </source>
</evidence>
<evidence type="ECO:0000259" key="3">
    <source>
        <dbReference type="PROSITE" id="PS00624"/>
    </source>
</evidence>
<protein>
    <recommendedName>
        <fullName evidence="3">Glucose-methanol-choline oxidoreductase N-terminal domain-containing protein</fullName>
    </recommendedName>
</protein>
<feature type="binding site" evidence="2">
    <location>
        <begin position="475"/>
        <end position="476"/>
    </location>
    <ligand>
        <name>FAD</name>
        <dbReference type="ChEBI" id="CHEBI:57692"/>
    </ligand>
</feature>
<dbReference type="Gene3D" id="3.50.50.60">
    <property type="entry name" value="FAD/NAD(P)-binding domain"/>
    <property type="match status" value="2"/>
</dbReference>
<feature type="binding site" evidence="2">
    <location>
        <position position="174"/>
    </location>
    <ligand>
        <name>FAD</name>
        <dbReference type="ChEBI" id="CHEBI:57692"/>
    </ligand>
</feature>
<keyword evidence="2" id="KW-0274">FAD</keyword>
<evidence type="ECO:0000256" key="1">
    <source>
        <dbReference type="ARBA" id="ARBA00010790"/>
    </source>
</evidence>
<comment type="caution">
    <text evidence="4">The sequence shown here is derived from an EMBL/GenBank/DDBJ whole genome shotgun (WGS) entry which is preliminary data.</text>
</comment>
<keyword evidence="5" id="KW-1185">Reference proteome</keyword>
<dbReference type="Pfam" id="PF05199">
    <property type="entry name" value="GMC_oxred_C"/>
    <property type="match status" value="1"/>
</dbReference>
<proteinExistence type="inferred from homology"/>
<name>A0AAJ0GE47_9PEZI</name>
<dbReference type="Proteomes" id="UP001271007">
    <property type="component" value="Unassembled WGS sequence"/>
</dbReference>
<dbReference type="PIRSF" id="PIRSF000137">
    <property type="entry name" value="Alcohol_oxidase"/>
    <property type="match status" value="1"/>
</dbReference>
<dbReference type="EMBL" id="JAWDJX010000007">
    <property type="protein sequence ID" value="KAK3055781.1"/>
    <property type="molecule type" value="Genomic_DNA"/>
</dbReference>
<reference evidence="4" key="1">
    <citation type="submission" date="2023-04" db="EMBL/GenBank/DDBJ databases">
        <title>Black Yeasts Isolated from many extreme environments.</title>
        <authorList>
            <person name="Coleine C."/>
            <person name="Stajich J.E."/>
            <person name="Selbmann L."/>
        </authorList>
    </citation>
    <scope>NUCLEOTIDE SEQUENCE</scope>
    <source>
        <strain evidence="4">CCFEE 5312</strain>
    </source>
</reference>
<feature type="domain" description="Glucose-methanol-choline oxidoreductase N-terminal" evidence="3">
    <location>
        <begin position="221"/>
        <end position="235"/>
    </location>
</feature>
<dbReference type="GO" id="GO:0016614">
    <property type="term" value="F:oxidoreductase activity, acting on CH-OH group of donors"/>
    <property type="evidence" value="ECO:0007669"/>
    <property type="project" value="InterPro"/>
</dbReference>
<dbReference type="Gene3D" id="3.30.560.10">
    <property type="entry name" value="Glucose Oxidase, domain 3"/>
    <property type="match status" value="1"/>
</dbReference>
<dbReference type="PROSITE" id="PS00624">
    <property type="entry name" value="GMC_OXRED_2"/>
    <property type="match status" value="1"/>
</dbReference>
<dbReference type="InterPro" id="IPR036188">
    <property type="entry name" value="FAD/NAD-bd_sf"/>
</dbReference>
<accession>A0AAJ0GE47</accession>
<dbReference type="GO" id="GO:0050660">
    <property type="term" value="F:flavin adenine dinucleotide binding"/>
    <property type="evidence" value="ECO:0007669"/>
    <property type="project" value="InterPro"/>
</dbReference>
<evidence type="ECO:0000256" key="2">
    <source>
        <dbReference type="PIRSR" id="PIRSR000137-2"/>
    </source>
</evidence>
<dbReference type="AlphaFoldDB" id="A0AAJ0GE47"/>
<gene>
    <name evidence="4" type="ORF">LTR09_003015</name>
</gene>
<dbReference type="Pfam" id="PF00732">
    <property type="entry name" value="GMC_oxred_N"/>
    <property type="match status" value="1"/>
</dbReference>
<dbReference type="InterPro" id="IPR007867">
    <property type="entry name" value="GMC_OxRtase_C"/>
</dbReference>
<dbReference type="PANTHER" id="PTHR11552:SF78">
    <property type="entry name" value="GLUCOSE-METHANOL-CHOLINE OXIDOREDUCTASE N-TERMINAL DOMAIN-CONTAINING PROTEIN"/>
    <property type="match status" value="1"/>
</dbReference>